<dbReference type="GO" id="GO:0000978">
    <property type="term" value="F:RNA polymerase II cis-regulatory region sequence-specific DNA binding"/>
    <property type="evidence" value="ECO:0007669"/>
    <property type="project" value="TreeGrafter"/>
</dbReference>
<feature type="DNA-binding region" description="Homeobox" evidence="6">
    <location>
        <begin position="138"/>
        <end position="190"/>
    </location>
</feature>
<dbReference type="Proteomes" id="UP001166674">
    <property type="component" value="Unassembled WGS sequence"/>
</dbReference>
<feature type="region of interest" description="Disordered" evidence="7">
    <location>
        <begin position="614"/>
        <end position="639"/>
    </location>
</feature>
<reference evidence="9" key="1">
    <citation type="submission" date="2020-03" db="EMBL/GenBank/DDBJ databases">
        <title>Studies in the Genomics of Life Span.</title>
        <authorList>
            <person name="Glass D."/>
        </authorList>
    </citation>
    <scope>NUCLEOTIDE SEQUENCE</scope>
    <source>
        <strain evidence="9">SUZIE</strain>
        <tissue evidence="9">Muscle</tissue>
    </source>
</reference>
<feature type="compositionally biased region" description="Low complexity" evidence="7">
    <location>
        <begin position="375"/>
        <end position="391"/>
    </location>
</feature>
<dbReference type="AlphaFoldDB" id="A0AA41MNC0"/>
<feature type="domain" description="Homeobox" evidence="8">
    <location>
        <begin position="136"/>
        <end position="189"/>
    </location>
</feature>
<feature type="compositionally biased region" description="Polar residues" evidence="7">
    <location>
        <begin position="627"/>
        <end position="639"/>
    </location>
</feature>
<dbReference type="CDD" id="cd00086">
    <property type="entry name" value="homeodomain"/>
    <property type="match status" value="1"/>
</dbReference>
<comment type="caution">
    <text evidence="9">The sequence shown here is derived from an EMBL/GenBank/DDBJ whole genome shotgun (WGS) entry which is preliminary data.</text>
</comment>
<feature type="compositionally biased region" description="Basic and acidic residues" evidence="7">
    <location>
        <begin position="535"/>
        <end position="544"/>
    </location>
</feature>
<dbReference type="InterPro" id="IPR009057">
    <property type="entry name" value="Homeodomain-like_sf"/>
</dbReference>
<feature type="compositionally biased region" description="Low complexity" evidence="7">
    <location>
        <begin position="434"/>
        <end position="445"/>
    </location>
</feature>
<dbReference type="SMART" id="SM00389">
    <property type="entry name" value="HOX"/>
    <property type="match status" value="1"/>
</dbReference>
<evidence type="ECO:0000256" key="3">
    <source>
        <dbReference type="ARBA" id="ARBA00023125"/>
    </source>
</evidence>
<dbReference type="SMART" id="SM00548">
    <property type="entry name" value="IRO"/>
    <property type="match status" value="1"/>
</dbReference>
<feature type="compositionally biased region" description="Pro residues" evidence="7">
    <location>
        <begin position="313"/>
        <end position="340"/>
    </location>
</feature>
<proteinExistence type="inferred from homology"/>
<feature type="compositionally biased region" description="Acidic residues" evidence="7">
    <location>
        <begin position="211"/>
        <end position="221"/>
    </location>
</feature>
<feature type="region of interest" description="Disordered" evidence="7">
    <location>
        <begin position="412"/>
        <end position="445"/>
    </location>
</feature>
<dbReference type="GO" id="GO:0048468">
    <property type="term" value="P:cell development"/>
    <property type="evidence" value="ECO:0007669"/>
    <property type="project" value="TreeGrafter"/>
</dbReference>
<dbReference type="GO" id="GO:0000981">
    <property type="term" value="F:DNA-binding transcription factor activity, RNA polymerase II-specific"/>
    <property type="evidence" value="ECO:0007669"/>
    <property type="project" value="InterPro"/>
</dbReference>
<dbReference type="Pfam" id="PF05920">
    <property type="entry name" value="Homeobox_KN"/>
    <property type="match status" value="1"/>
</dbReference>
<sequence>MSFPQLGYQYIRPLYPPERPGAAGGGSGSAGARGGPGAGASELTASGSLSNVLSSVYGAPYAAAAAAAAAAQGYGAFLPYAAELPIFPQLGAQYELKDSPGVQHPAAATAFPHPHPAFYPYGQYQFGDPSRPKNATRESTSTLKAWLNEHRKNPYPTKGEKIMLAIITKMTLTQVSTWFANARRRLKKENKMTWAPRSRTDEEGNAYGSEREEEDEEEDEEDGKRELELEEEELVGEEEDTGGEGLADDDEDEEIDLENLDGAAAGPELALSGAARRDGDLGLGPISDSKNSDSEDSTEGLEERPLPVLSLAPAPPPVSGTPPSPPSPPTGLDPCAPAPAPSSALQKPKIWSLAETATSPDNPRRSPPGTGGSPPGAAVAPPALQLSPAAAAAAAAAHRLVSAPLGKFPAWTNRPFPGPPPGARPHPLSLLGSAPQHLLGLPGAAGHPAAATAYARPTEPEGGTDRCSALEVEKKLLKTAFQPVPRRCSPSDIKMARRAAGGLRNRSSFRRPLHAGPSVPPSPTTPPGQQAATKKGQEEGEKGLSRPRRRCPPPGSPWKGSELLQRGCRLEEDRCVGIRGQMGPNQERERHGGAWQEVRIRDFKYKHYEKQATSANKTVKLPKAAGNANSNPPSKGQSDLQLLHKIKSTQPTLGKHPLWLFITK</sequence>
<dbReference type="InterPro" id="IPR001356">
    <property type="entry name" value="HD"/>
</dbReference>
<evidence type="ECO:0000313" key="9">
    <source>
        <dbReference type="EMBL" id="MBZ3875149.1"/>
    </source>
</evidence>
<evidence type="ECO:0000259" key="8">
    <source>
        <dbReference type="PROSITE" id="PS50071"/>
    </source>
</evidence>
<dbReference type="InterPro" id="IPR017970">
    <property type="entry name" value="Homeobox_CS"/>
</dbReference>
<dbReference type="InterPro" id="IPR003893">
    <property type="entry name" value="Iroquois_homeo"/>
</dbReference>
<evidence type="ECO:0000256" key="4">
    <source>
        <dbReference type="ARBA" id="ARBA00023155"/>
    </source>
</evidence>
<evidence type="ECO:0000256" key="2">
    <source>
        <dbReference type="ARBA" id="ARBA00008446"/>
    </source>
</evidence>
<dbReference type="PANTHER" id="PTHR11211">
    <property type="entry name" value="IROQUOIS-CLASS HOMEODOMAIN PROTEIN IRX"/>
    <property type="match status" value="1"/>
</dbReference>
<name>A0AA41MNC0_SCICA</name>
<keyword evidence="4 6" id="KW-0371">Homeobox</keyword>
<dbReference type="EMBL" id="JAATJV010244100">
    <property type="protein sequence ID" value="MBZ3875149.1"/>
    <property type="molecule type" value="Genomic_DNA"/>
</dbReference>
<dbReference type="PANTHER" id="PTHR11211:SF14">
    <property type="entry name" value="IROQUOIS-CLASS HOMEODOMAIN PROTEIN IRX-3"/>
    <property type="match status" value="1"/>
</dbReference>
<feature type="region of interest" description="Disordered" evidence="7">
    <location>
        <begin position="19"/>
        <end position="39"/>
    </location>
</feature>
<dbReference type="GO" id="GO:0030182">
    <property type="term" value="P:neuron differentiation"/>
    <property type="evidence" value="ECO:0007669"/>
    <property type="project" value="TreeGrafter"/>
</dbReference>
<keyword evidence="3 6" id="KW-0238">DNA-binding</keyword>
<comment type="similarity">
    <text evidence="2">Belongs to the TALE/IRO homeobox family.</text>
</comment>
<dbReference type="FunFam" id="1.10.10.60:FF:000003">
    <property type="entry name" value="Iroquois-class homeobox protein IRX"/>
    <property type="match status" value="1"/>
</dbReference>
<feature type="region of interest" description="Disordered" evidence="7">
    <location>
        <begin position="483"/>
        <end position="565"/>
    </location>
</feature>
<dbReference type="InterPro" id="IPR008422">
    <property type="entry name" value="KN_HD"/>
</dbReference>
<keyword evidence="5 6" id="KW-0539">Nucleus</keyword>
<keyword evidence="10" id="KW-1185">Reference proteome</keyword>
<dbReference type="GO" id="GO:0005634">
    <property type="term" value="C:nucleus"/>
    <property type="evidence" value="ECO:0007669"/>
    <property type="project" value="UniProtKB-SubCell"/>
</dbReference>
<feature type="compositionally biased region" description="Acidic residues" evidence="7">
    <location>
        <begin position="228"/>
        <end position="259"/>
    </location>
</feature>
<organism evidence="9 10">
    <name type="scientific">Sciurus carolinensis</name>
    <name type="common">Eastern gray squirrel</name>
    <dbReference type="NCBI Taxonomy" id="30640"/>
    <lineage>
        <taxon>Eukaryota</taxon>
        <taxon>Metazoa</taxon>
        <taxon>Chordata</taxon>
        <taxon>Craniata</taxon>
        <taxon>Vertebrata</taxon>
        <taxon>Euteleostomi</taxon>
        <taxon>Mammalia</taxon>
        <taxon>Eutheria</taxon>
        <taxon>Euarchontoglires</taxon>
        <taxon>Glires</taxon>
        <taxon>Rodentia</taxon>
        <taxon>Sciuromorpha</taxon>
        <taxon>Sciuridae</taxon>
        <taxon>Sciurinae</taxon>
        <taxon>Sciurini</taxon>
        <taxon>Sciurus</taxon>
    </lineage>
</organism>
<gene>
    <name evidence="9" type="ORF">SUZIE_131495</name>
</gene>
<dbReference type="SUPFAM" id="SSF46689">
    <property type="entry name" value="Homeodomain-like"/>
    <property type="match status" value="1"/>
</dbReference>
<comment type="subcellular location">
    <subcellularLocation>
        <location evidence="1 6">Nucleus</location>
    </subcellularLocation>
</comment>
<evidence type="ECO:0000256" key="1">
    <source>
        <dbReference type="ARBA" id="ARBA00004123"/>
    </source>
</evidence>
<accession>A0AA41MNC0</accession>
<evidence type="ECO:0000256" key="6">
    <source>
        <dbReference type="PROSITE-ProRule" id="PRU00108"/>
    </source>
</evidence>
<evidence type="ECO:0000256" key="7">
    <source>
        <dbReference type="SAM" id="MobiDB-lite"/>
    </source>
</evidence>
<feature type="compositionally biased region" description="Gly residues" evidence="7">
    <location>
        <begin position="22"/>
        <end position="38"/>
    </location>
</feature>
<evidence type="ECO:0000313" key="10">
    <source>
        <dbReference type="Proteomes" id="UP001166674"/>
    </source>
</evidence>
<dbReference type="PROSITE" id="PS00027">
    <property type="entry name" value="HOMEOBOX_1"/>
    <property type="match status" value="1"/>
</dbReference>
<protein>
    <submittedName>
        <fullName evidence="9">Iroquois-class homeodomain protein IRX-3</fullName>
    </submittedName>
</protein>
<dbReference type="PROSITE" id="PS50071">
    <property type="entry name" value="HOMEOBOX_2"/>
    <property type="match status" value="1"/>
</dbReference>
<feature type="region of interest" description="Disordered" evidence="7">
    <location>
        <begin position="191"/>
        <end position="391"/>
    </location>
</feature>
<evidence type="ECO:0000256" key="5">
    <source>
        <dbReference type="ARBA" id="ARBA00023242"/>
    </source>
</evidence>
<dbReference type="Gene3D" id="1.10.10.60">
    <property type="entry name" value="Homeodomain-like"/>
    <property type="match status" value="1"/>
</dbReference>